<dbReference type="InterPro" id="IPR038222">
    <property type="entry name" value="DHHA2_dom_sf"/>
</dbReference>
<dbReference type="Pfam" id="PF01368">
    <property type="entry name" value="DHH"/>
    <property type="match status" value="1"/>
</dbReference>
<keyword evidence="9" id="KW-0129">CBS domain</keyword>
<gene>
    <name evidence="12" type="ORF">C8D82_10277</name>
</gene>
<dbReference type="SUPFAM" id="SSF54631">
    <property type="entry name" value="CBS-domain pair"/>
    <property type="match status" value="1"/>
</dbReference>
<dbReference type="Gene3D" id="3.40.1390.20">
    <property type="entry name" value="HprK N-terminal domain-like"/>
    <property type="match status" value="1"/>
</dbReference>
<dbReference type="InterPro" id="IPR028979">
    <property type="entry name" value="Ser_kin/Pase_Hpr-like_N_sf"/>
</dbReference>
<comment type="subunit">
    <text evidence="2">Homohexamer.</text>
</comment>
<dbReference type="SUPFAM" id="SSF64182">
    <property type="entry name" value="DHH phosphoesterases"/>
    <property type="match status" value="1"/>
</dbReference>
<dbReference type="Proteomes" id="UP000245959">
    <property type="component" value="Unassembled WGS sequence"/>
</dbReference>
<organism evidence="12 13">
    <name type="scientific">Victivallis vadensis</name>
    <dbReference type="NCBI Taxonomy" id="172901"/>
    <lineage>
        <taxon>Bacteria</taxon>
        <taxon>Pseudomonadati</taxon>
        <taxon>Lentisphaerota</taxon>
        <taxon>Lentisphaeria</taxon>
        <taxon>Victivallales</taxon>
        <taxon>Victivallaceae</taxon>
        <taxon>Victivallis</taxon>
    </lineage>
</organism>
<dbReference type="InterPro" id="IPR000644">
    <property type="entry name" value="CBS_dom"/>
</dbReference>
<dbReference type="InterPro" id="IPR001667">
    <property type="entry name" value="DDH_dom"/>
</dbReference>
<evidence type="ECO:0000313" key="13">
    <source>
        <dbReference type="Proteomes" id="UP000245959"/>
    </source>
</evidence>
<keyword evidence="6" id="KW-0464">Manganese</keyword>
<dbReference type="PANTHER" id="PTHR12112">
    <property type="entry name" value="BNIP - RELATED"/>
    <property type="match status" value="1"/>
</dbReference>
<dbReference type="GO" id="GO:0005737">
    <property type="term" value="C:cytoplasm"/>
    <property type="evidence" value="ECO:0007669"/>
    <property type="project" value="InterPro"/>
</dbReference>
<keyword evidence="13" id="KW-1185">Reference proteome</keyword>
<dbReference type="SUPFAM" id="SSF75138">
    <property type="entry name" value="HprK N-terminal domain-like"/>
    <property type="match status" value="1"/>
</dbReference>
<feature type="coiled-coil region" evidence="10">
    <location>
        <begin position="466"/>
        <end position="493"/>
    </location>
</feature>
<dbReference type="InterPro" id="IPR004097">
    <property type="entry name" value="DHHA2"/>
</dbReference>
<evidence type="ECO:0000256" key="8">
    <source>
        <dbReference type="ARBA" id="ARBA00047820"/>
    </source>
</evidence>
<dbReference type="Pfam" id="PF02833">
    <property type="entry name" value="DHHA2"/>
    <property type="match status" value="1"/>
</dbReference>
<evidence type="ECO:0000256" key="4">
    <source>
        <dbReference type="ARBA" id="ARBA00022723"/>
    </source>
</evidence>
<proteinExistence type="predicted"/>
<protein>
    <recommendedName>
        <fullName evidence="3">inorganic diphosphatase</fullName>
        <ecNumber evidence="3">3.6.1.1</ecNumber>
    </recommendedName>
    <alternativeName>
        <fullName evidence="7">Pyrophosphate phospho-hydrolase</fullName>
    </alternativeName>
</protein>
<name>A0A2U1BA18_9BACT</name>
<comment type="catalytic activity">
    <reaction evidence="8">
        <text>diphosphate + H2O = 2 phosphate + H(+)</text>
        <dbReference type="Rhea" id="RHEA:24576"/>
        <dbReference type="ChEBI" id="CHEBI:15377"/>
        <dbReference type="ChEBI" id="CHEBI:15378"/>
        <dbReference type="ChEBI" id="CHEBI:33019"/>
        <dbReference type="ChEBI" id="CHEBI:43474"/>
        <dbReference type="EC" id="3.6.1.1"/>
    </reaction>
</comment>
<dbReference type="GO" id="GO:0006002">
    <property type="term" value="P:fructose 6-phosphate metabolic process"/>
    <property type="evidence" value="ECO:0007669"/>
    <property type="project" value="InterPro"/>
</dbReference>
<sequence length="560" mass="61842">MNRTEGKNDYVILVSGHRNPDIDSLASAVALAELRRRQTKRKVTALCPGVLSDRAKHLFSRFGLTPPESCNDVYPRVRDLMCEVPAIPGGSTLFDAVGRLRESGLPRLPVIGGDGKFLGMLSSLNLLSDLLSSGRDEGRGLTGRRVHSSLELIAKVLEGEYLTSFQPETAQDFEVYVAAMGLDSFEEHLPANNRELAVIVGDRPEIHLYAVNRKLRLMIVTGSRPVDPLILQAAKTFEVSILVTPLDSATVIRRLKFSAPVEQTRFPEDQLELTPSDRIRDVRNQILGHFEDVVPVVDCDRRLTGAVFKQRLNAPPPFRMILVDHNEIEQSLPGVEEIPIIEVVDHHRIGMMPTATPIKFTGDVVGSTCTLVAAMFRSCGESLGADLAGLLLGGIISDTLLLKSPTTADLDRRMAEWLEKVSGVTGETLMQELMSIDSALAVKPAEEVIGGDRKDYTDHELHFALAQVEETNLELLHQRRDELAAEIRRAVERDKLDFFGLLVTDAVRETSQLLAIGRPEIVRSLPYRKIGPELFDLPGILSRKKQLLPQMLSITAAVGK</sequence>
<evidence type="ECO:0000259" key="11">
    <source>
        <dbReference type="PROSITE" id="PS51371"/>
    </source>
</evidence>
<comment type="caution">
    <text evidence="12">The sequence shown here is derived from an EMBL/GenBank/DDBJ whole genome shotgun (WGS) entry which is preliminary data.</text>
</comment>
<dbReference type="Pfam" id="PF07085">
    <property type="entry name" value="DRTGG"/>
    <property type="match status" value="1"/>
</dbReference>
<evidence type="ECO:0000256" key="3">
    <source>
        <dbReference type="ARBA" id="ARBA00012146"/>
    </source>
</evidence>
<dbReference type="InterPro" id="IPR022953">
    <property type="entry name" value="ATP_PFK"/>
</dbReference>
<evidence type="ECO:0000256" key="6">
    <source>
        <dbReference type="ARBA" id="ARBA00023211"/>
    </source>
</evidence>
<dbReference type="EMBL" id="QEKH01000002">
    <property type="protein sequence ID" value="PVY45506.1"/>
    <property type="molecule type" value="Genomic_DNA"/>
</dbReference>
<dbReference type="InterPro" id="IPR046342">
    <property type="entry name" value="CBS_dom_sf"/>
</dbReference>
<dbReference type="Gene3D" id="3.10.580.10">
    <property type="entry name" value="CBS-domain"/>
    <property type="match status" value="1"/>
</dbReference>
<dbReference type="SMART" id="SM00116">
    <property type="entry name" value="CBS"/>
    <property type="match status" value="1"/>
</dbReference>
<dbReference type="Pfam" id="PF00571">
    <property type="entry name" value="CBS"/>
    <property type="match status" value="1"/>
</dbReference>
<dbReference type="PROSITE" id="PS51371">
    <property type="entry name" value="CBS"/>
    <property type="match status" value="1"/>
</dbReference>
<evidence type="ECO:0000256" key="9">
    <source>
        <dbReference type="PROSITE-ProRule" id="PRU00703"/>
    </source>
</evidence>
<keyword evidence="4" id="KW-0479">Metal-binding</keyword>
<dbReference type="InterPro" id="IPR010766">
    <property type="entry name" value="DRTGG"/>
</dbReference>
<feature type="domain" description="CBS" evidence="11">
    <location>
        <begin position="80"/>
        <end position="137"/>
    </location>
</feature>
<dbReference type="Gene3D" id="3.90.1640.10">
    <property type="entry name" value="inorganic pyrophosphatase (n-terminal core)"/>
    <property type="match status" value="2"/>
</dbReference>
<keyword evidence="5" id="KW-0378">Hydrolase</keyword>
<comment type="cofactor">
    <cofactor evidence="1">
        <name>Mn(2+)</name>
        <dbReference type="ChEBI" id="CHEBI:29035"/>
    </cofactor>
</comment>
<evidence type="ECO:0000256" key="2">
    <source>
        <dbReference type="ARBA" id="ARBA00011643"/>
    </source>
</evidence>
<accession>A0A2U1BA18</accession>
<dbReference type="PRINTS" id="PR00476">
    <property type="entry name" value="PHFRCTKINASE"/>
</dbReference>
<dbReference type="SMART" id="SM01131">
    <property type="entry name" value="DHHA2"/>
    <property type="match status" value="1"/>
</dbReference>
<dbReference type="Gene3D" id="3.10.310.20">
    <property type="entry name" value="DHHA2 domain"/>
    <property type="match status" value="1"/>
</dbReference>
<dbReference type="RefSeq" id="WP_116882535.1">
    <property type="nucleotide sequence ID" value="NZ_CABMMC010000249.1"/>
</dbReference>
<dbReference type="InterPro" id="IPR038763">
    <property type="entry name" value="DHH_sf"/>
</dbReference>
<dbReference type="EC" id="3.6.1.1" evidence="3"/>
<dbReference type="GO" id="GO:0046872">
    <property type="term" value="F:metal ion binding"/>
    <property type="evidence" value="ECO:0007669"/>
    <property type="project" value="UniProtKB-KW"/>
</dbReference>
<dbReference type="NCBIfam" id="NF011443">
    <property type="entry name" value="PRK14869.1-5"/>
    <property type="match status" value="1"/>
</dbReference>
<dbReference type="GO" id="GO:0004427">
    <property type="term" value="F:inorganic diphosphate phosphatase activity"/>
    <property type="evidence" value="ECO:0007669"/>
    <property type="project" value="UniProtKB-EC"/>
</dbReference>
<evidence type="ECO:0000256" key="5">
    <source>
        <dbReference type="ARBA" id="ARBA00022801"/>
    </source>
</evidence>
<evidence type="ECO:0000256" key="10">
    <source>
        <dbReference type="SAM" id="Coils"/>
    </source>
</evidence>
<evidence type="ECO:0000256" key="1">
    <source>
        <dbReference type="ARBA" id="ARBA00001936"/>
    </source>
</evidence>
<dbReference type="GeneID" id="78293867"/>
<keyword evidence="10" id="KW-0175">Coiled coil</keyword>
<dbReference type="AlphaFoldDB" id="A0A2U1BA18"/>
<evidence type="ECO:0000313" key="12">
    <source>
        <dbReference type="EMBL" id="PVY45506.1"/>
    </source>
</evidence>
<dbReference type="PANTHER" id="PTHR12112:SF22">
    <property type="entry name" value="MANGANESE-DEPENDENT INORGANIC PYROPHOSPHATASE-RELATED"/>
    <property type="match status" value="1"/>
</dbReference>
<evidence type="ECO:0000256" key="7">
    <source>
        <dbReference type="ARBA" id="ARBA00032535"/>
    </source>
</evidence>
<reference evidence="12 13" key="1">
    <citation type="submission" date="2018-04" db="EMBL/GenBank/DDBJ databases">
        <title>Genomic Encyclopedia of Type Strains, Phase IV (KMG-IV): sequencing the most valuable type-strain genomes for metagenomic binning, comparative biology and taxonomic classification.</title>
        <authorList>
            <person name="Goeker M."/>
        </authorList>
    </citation>
    <scope>NUCLEOTIDE SEQUENCE [LARGE SCALE GENOMIC DNA]</scope>
    <source>
        <strain evidence="12 13">DSM 14823</strain>
    </source>
</reference>
<dbReference type="GO" id="GO:0003872">
    <property type="term" value="F:6-phosphofructokinase activity"/>
    <property type="evidence" value="ECO:0007669"/>
    <property type="project" value="InterPro"/>
</dbReference>